<reference evidence="2" key="2">
    <citation type="submission" date="2022-06" db="UniProtKB">
        <authorList>
            <consortium name="EnsemblMetazoa"/>
        </authorList>
    </citation>
    <scope>IDENTIFICATION</scope>
    <source>
        <strain evidence="2">DF5081</strain>
    </source>
</reference>
<keyword evidence="3" id="KW-1185">Reference proteome</keyword>
<evidence type="ECO:0000313" key="3">
    <source>
        <dbReference type="Proteomes" id="UP000005237"/>
    </source>
</evidence>
<reference evidence="3" key="1">
    <citation type="submission" date="2010-08" db="EMBL/GenBank/DDBJ databases">
        <authorList>
            <consortium name="Caenorhabditis japonica Sequencing Consortium"/>
            <person name="Wilson R.K."/>
        </authorList>
    </citation>
    <scope>NUCLEOTIDE SEQUENCE [LARGE SCALE GENOMIC DNA]</scope>
    <source>
        <strain evidence="3">DF5081</strain>
    </source>
</reference>
<proteinExistence type="predicted"/>
<accession>A0A8R1HHG6</accession>
<evidence type="ECO:0000313" key="2">
    <source>
        <dbReference type="EnsemblMetazoa" id="CJA00567.1"/>
    </source>
</evidence>
<feature type="compositionally biased region" description="Basic and acidic residues" evidence="1">
    <location>
        <begin position="21"/>
        <end position="31"/>
    </location>
</feature>
<feature type="region of interest" description="Disordered" evidence="1">
    <location>
        <begin position="20"/>
        <end position="67"/>
    </location>
</feature>
<organism evidence="2 3">
    <name type="scientific">Caenorhabditis japonica</name>
    <dbReference type="NCBI Taxonomy" id="281687"/>
    <lineage>
        <taxon>Eukaryota</taxon>
        <taxon>Metazoa</taxon>
        <taxon>Ecdysozoa</taxon>
        <taxon>Nematoda</taxon>
        <taxon>Chromadorea</taxon>
        <taxon>Rhabditida</taxon>
        <taxon>Rhabditina</taxon>
        <taxon>Rhabditomorpha</taxon>
        <taxon>Rhabditoidea</taxon>
        <taxon>Rhabditidae</taxon>
        <taxon>Peloderinae</taxon>
        <taxon>Caenorhabditis</taxon>
    </lineage>
</organism>
<name>A0A8R1HHG6_CAEJA</name>
<dbReference type="EnsemblMetazoa" id="CJA00567.1">
    <property type="protein sequence ID" value="CJA00567.1"/>
    <property type="gene ID" value="WBGene00119769"/>
</dbReference>
<protein>
    <submittedName>
        <fullName evidence="2">Uncharacterized protein</fullName>
    </submittedName>
</protein>
<dbReference type="Proteomes" id="UP000005237">
    <property type="component" value="Unassembled WGS sequence"/>
</dbReference>
<feature type="region of interest" description="Disordered" evidence="1">
    <location>
        <begin position="79"/>
        <end position="110"/>
    </location>
</feature>
<feature type="compositionally biased region" description="Low complexity" evidence="1">
    <location>
        <begin position="48"/>
        <end position="67"/>
    </location>
</feature>
<dbReference type="AlphaFoldDB" id="A0A8R1HHG6"/>
<evidence type="ECO:0000256" key="1">
    <source>
        <dbReference type="SAM" id="MobiDB-lite"/>
    </source>
</evidence>
<feature type="compositionally biased region" description="Basic and acidic residues" evidence="1">
    <location>
        <begin position="101"/>
        <end position="110"/>
    </location>
</feature>
<sequence>MPPKKQKTRTADLLQFFAKQQNDRLQKNSHQDDDDDSCQIIFEPSPAPASSSVQSAFPKTPKTPKNATKWAETLEKTVRVSGGSPSTGRDWQNPCPIQVGKKNDRNSSLKDDLHSNGFDKIHGNRIFYPIDEPIRGFELNLVKCAASSNCCIAIPASSPSTSSEICAITVFNFLKWFPRSRALLVSSSDSWISSLRLLGLEAQTTKFTTATQFKNLKTDLGRVLVCTTPQCALKVVESVESREFLEEIRLVVMDLKPNECCAKYKPIVNALTMKDTFFRCIVLTTCTSNASRRTASITKRQIMITNLQLSDWIEQSESDFAFRTSNIPAGTEVKTWKFEETSSEKLLEIVEKFENFCRGPIDSLGRDSIIPSKTIRKLIWTCWKSLKSTTSQQNLEAVELAELLTTTYKLLIIDGVVTARNFVKNFPRHDKPKIAETAQKILEIFGGFSEFPAKFQILADSIEAFLKMDNHVRGVVLCRDSDQAAEIHNFLEFQIAAKSTNFVRIVEEGTPSARNLWQLSRISTVFHDKKSPKILILPVKLRDFIGFSDSLPVNDLTFVASISRESMFNFRRFAGAHLLILNYPIEKLRKDDGRLIVDDGKFAHKDAKNLKIGAVERYDFKFEPSRLRFDAAHLPLQFFYPRGIFDDSTEITRLGKTHIEMSSKEHAELYRRLKNPDFSRFQCKKRKLCVLQNDAKKPYEVEELDNAQVCWNQDLQYLGDIKPSKMSEKLTKYLKSGTLDWAVCGEKRRYQYINEISDEKRLAHLDRLMRNLDGHFDEIT</sequence>